<dbReference type="CDD" id="cd18186">
    <property type="entry name" value="BTB_POZ_ZBTB_KLHL-like"/>
    <property type="match status" value="1"/>
</dbReference>
<dbReference type="SUPFAM" id="SSF54695">
    <property type="entry name" value="POZ domain"/>
    <property type="match status" value="1"/>
</dbReference>
<gene>
    <name evidence="2" type="ORF">HGRIS_013591</name>
</gene>
<evidence type="ECO:0000259" key="1">
    <source>
        <dbReference type="PROSITE" id="PS50097"/>
    </source>
</evidence>
<sequence length="348" mass="39932">MSRSPLNSPGPHSVISMNAGEFHRDTKLWFTDGTVLLTARQTTMSENGTTPEGDWRFRVHGSMLCAHSTVFQDMFAFPVPSDVELLDGLPFVHLSDEAHDVRAFLRLIYDPHFTPTEQYSPVYSIKMRGALKLAAKYQAEELKLRILKQLRLLWPNTLPEWDQRTQVVMERRKARGLPTYSTSFDWVEDAFAPHVVIAMLRDAQCEHDVPDVLSRAYYFLSSHPEHLSSLPPGYLTVNDYQTIVRGGYRLRKQMTNVLTLGDATGESCCKEQFKPCKKDCEREYRWYCDEFWQALAVATDFLEYLASSQRLTASLCPSCSYKLRKEMREDRQGVFDLIPGAFCTNDDG</sequence>
<dbReference type="InterPro" id="IPR000210">
    <property type="entry name" value="BTB/POZ_dom"/>
</dbReference>
<organism evidence="2 3">
    <name type="scientific">Hohenbuehelia grisea</name>
    <dbReference type="NCBI Taxonomy" id="104357"/>
    <lineage>
        <taxon>Eukaryota</taxon>
        <taxon>Fungi</taxon>
        <taxon>Dikarya</taxon>
        <taxon>Basidiomycota</taxon>
        <taxon>Agaricomycotina</taxon>
        <taxon>Agaricomycetes</taxon>
        <taxon>Agaricomycetidae</taxon>
        <taxon>Agaricales</taxon>
        <taxon>Pleurotineae</taxon>
        <taxon>Pleurotaceae</taxon>
        <taxon>Hohenbuehelia</taxon>
    </lineage>
</organism>
<dbReference type="PROSITE" id="PS50097">
    <property type="entry name" value="BTB"/>
    <property type="match status" value="1"/>
</dbReference>
<reference evidence="3" key="1">
    <citation type="submission" date="2024-06" db="EMBL/GenBank/DDBJ databases">
        <title>Multi-omics analyses provide insights into the biosynthesis of the anticancer antibiotic pleurotin in Hohenbuehelia grisea.</title>
        <authorList>
            <person name="Weaver J.A."/>
            <person name="Alberti F."/>
        </authorList>
    </citation>
    <scope>NUCLEOTIDE SEQUENCE [LARGE SCALE GENOMIC DNA]</scope>
    <source>
        <strain evidence="3">T-177</strain>
    </source>
</reference>
<accession>A0ABR3IW70</accession>
<evidence type="ECO:0000313" key="2">
    <source>
        <dbReference type="EMBL" id="KAL0947488.1"/>
    </source>
</evidence>
<name>A0ABR3IW70_9AGAR</name>
<dbReference type="EMBL" id="JASNQZ010000015">
    <property type="protein sequence ID" value="KAL0947488.1"/>
    <property type="molecule type" value="Genomic_DNA"/>
</dbReference>
<proteinExistence type="predicted"/>
<dbReference type="SMART" id="SM00225">
    <property type="entry name" value="BTB"/>
    <property type="match status" value="1"/>
</dbReference>
<protein>
    <recommendedName>
        <fullName evidence="1">BTB domain-containing protein</fullName>
    </recommendedName>
</protein>
<feature type="domain" description="BTB" evidence="1">
    <location>
        <begin position="31"/>
        <end position="117"/>
    </location>
</feature>
<comment type="caution">
    <text evidence="2">The sequence shown here is derived from an EMBL/GenBank/DDBJ whole genome shotgun (WGS) entry which is preliminary data.</text>
</comment>
<dbReference type="Gene3D" id="3.30.710.10">
    <property type="entry name" value="Potassium Channel Kv1.1, Chain A"/>
    <property type="match status" value="1"/>
</dbReference>
<evidence type="ECO:0000313" key="3">
    <source>
        <dbReference type="Proteomes" id="UP001556367"/>
    </source>
</evidence>
<dbReference type="Pfam" id="PF00651">
    <property type="entry name" value="BTB"/>
    <property type="match status" value="1"/>
</dbReference>
<dbReference type="InterPro" id="IPR011333">
    <property type="entry name" value="SKP1/BTB/POZ_sf"/>
</dbReference>
<dbReference type="Proteomes" id="UP001556367">
    <property type="component" value="Unassembled WGS sequence"/>
</dbReference>
<keyword evidence="3" id="KW-1185">Reference proteome</keyword>